<keyword evidence="2" id="KW-1185">Reference proteome</keyword>
<accession>A0A423TQ19</accession>
<evidence type="ECO:0000313" key="2">
    <source>
        <dbReference type="Proteomes" id="UP000283509"/>
    </source>
</evidence>
<proteinExistence type="predicted"/>
<dbReference type="OrthoDB" id="6367500at2759"/>
<gene>
    <name evidence="1" type="ORF">C7M84_002745</name>
</gene>
<dbReference type="AlphaFoldDB" id="A0A423TQ19"/>
<organism evidence="1 2">
    <name type="scientific">Penaeus vannamei</name>
    <name type="common">Whiteleg shrimp</name>
    <name type="synonym">Litopenaeus vannamei</name>
    <dbReference type="NCBI Taxonomy" id="6689"/>
    <lineage>
        <taxon>Eukaryota</taxon>
        <taxon>Metazoa</taxon>
        <taxon>Ecdysozoa</taxon>
        <taxon>Arthropoda</taxon>
        <taxon>Crustacea</taxon>
        <taxon>Multicrustacea</taxon>
        <taxon>Malacostraca</taxon>
        <taxon>Eumalacostraca</taxon>
        <taxon>Eucarida</taxon>
        <taxon>Decapoda</taxon>
        <taxon>Dendrobranchiata</taxon>
        <taxon>Penaeoidea</taxon>
        <taxon>Penaeidae</taxon>
        <taxon>Penaeus</taxon>
    </lineage>
</organism>
<name>A0A423TQ19_PENVA</name>
<evidence type="ECO:0000313" key="1">
    <source>
        <dbReference type="EMBL" id="ROT78540.1"/>
    </source>
</evidence>
<dbReference type="EMBL" id="QCYY01001367">
    <property type="protein sequence ID" value="ROT78540.1"/>
    <property type="molecule type" value="Genomic_DNA"/>
</dbReference>
<dbReference type="Proteomes" id="UP000283509">
    <property type="component" value="Unassembled WGS sequence"/>
</dbReference>
<comment type="caution">
    <text evidence="1">The sequence shown here is derived from an EMBL/GenBank/DDBJ whole genome shotgun (WGS) entry which is preliminary data.</text>
</comment>
<protein>
    <submittedName>
        <fullName evidence="1">Uncharacterized protein</fullName>
    </submittedName>
</protein>
<reference evidence="1 2" key="2">
    <citation type="submission" date="2019-01" db="EMBL/GenBank/DDBJ databases">
        <title>The decoding of complex shrimp genome reveals the adaptation for benthos swimmer, frequently molting mechanism and breeding impact on genome.</title>
        <authorList>
            <person name="Sun Y."/>
            <person name="Gao Y."/>
            <person name="Yu Y."/>
        </authorList>
    </citation>
    <scope>NUCLEOTIDE SEQUENCE [LARGE SCALE GENOMIC DNA]</scope>
    <source>
        <tissue evidence="1">Muscle</tissue>
    </source>
</reference>
<reference evidence="1 2" key="1">
    <citation type="submission" date="2018-04" db="EMBL/GenBank/DDBJ databases">
        <authorList>
            <person name="Zhang X."/>
            <person name="Yuan J."/>
            <person name="Li F."/>
            <person name="Xiang J."/>
        </authorList>
    </citation>
    <scope>NUCLEOTIDE SEQUENCE [LARGE SCALE GENOMIC DNA]</scope>
    <source>
        <tissue evidence="1">Muscle</tissue>
    </source>
</reference>
<sequence>MFLIHLLRTLSFQEASDRMRWNVLRDRSPYEKKLVDVVPDVMQNLLLYVAMWKPHMNSILPLEPDAYELETSLRFRIVYGEFPWSSELFSNGLPSFRVQPGVALLAVREYVARLEVPLLDPPELWHSIGKKLKTFRKQPFLTIIPYSFVSGVRPLLKGLTKGQSTLLDQIVFLMRVLCKDRQQHVNVDQLLQLARFWAVAISRPGSIKGSLQLLLWSAKP</sequence>